<evidence type="ECO:0000256" key="2">
    <source>
        <dbReference type="SAM" id="SignalP"/>
    </source>
</evidence>
<dbReference type="Proteomes" id="UP000663828">
    <property type="component" value="Unassembled WGS sequence"/>
</dbReference>
<proteinExistence type="predicted"/>
<dbReference type="InterPro" id="IPR001283">
    <property type="entry name" value="CRISP-related"/>
</dbReference>
<dbReference type="EMBL" id="CAJNOR010001008">
    <property type="protein sequence ID" value="CAF1055465.1"/>
    <property type="molecule type" value="Genomic_DNA"/>
</dbReference>
<feature type="chain" id="PRO_5032869733" description="SCP domain-containing protein" evidence="2">
    <location>
        <begin position="22"/>
        <end position="207"/>
    </location>
</feature>
<keyword evidence="2" id="KW-0732">Signal</keyword>
<protein>
    <recommendedName>
        <fullName evidence="3">SCP domain-containing protein</fullName>
    </recommendedName>
</protein>
<feature type="region of interest" description="Disordered" evidence="1">
    <location>
        <begin position="27"/>
        <end position="46"/>
    </location>
</feature>
<organism evidence="4 5">
    <name type="scientific">Adineta ricciae</name>
    <name type="common">Rotifer</name>
    <dbReference type="NCBI Taxonomy" id="249248"/>
    <lineage>
        <taxon>Eukaryota</taxon>
        <taxon>Metazoa</taxon>
        <taxon>Spiralia</taxon>
        <taxon>Gnathifera</taxon>
        <taxon>Rotifera</taxon>
        <taxon>Eurotatoria</taxon>
        <taxon>Bdelloidea</taxon>
        <taxon>Adinetida</taxon>
        <taxon>Adinetidae</taxon>
        <taxon>Adineta</taxon>
    </lineage>
</organism>
<dbReference type="Pfam" id="PF00188">
    <property type="entry name" value="CAP"/>
    <property type="match status" value="1"/>
</dbReference>
<gene>
    <name evidence="4" type="ORF">XAT740_LOCUS15999</name>
</gene>
<dbReference type="CDD" id="cd05382">
    <property type="entry name" value="CAP_GAPR1-like"/>
    <property type="match status" value="1"/>
</dbReference>
<feature type="compositionally biased region" description="Basic and acidic residues" evidence="1">
    <location>
        <begin position="33"/>
        <end position="43"/>
    </location>
</feature>
<dbReference type="PRINTS" id="PR00837">
    <property type="entry name" value="V5TPXLIKE"/>
</dbReference>
<feature type="signal peptide" evidence="2">
    <location>
        <begin position="1"/>
        <end position="21"/>
    </location>
</feature>
<accession>A0A814KWS6</accession>
<dbReference type="FunFam" id="3.40.33.10:FF:000002">
    <property type="entry name" value="Golgi-associated plant pathogenesis-related protein 1"/>
    <property type="match status" value="1"/>
</dbReference>
<dbReference type="PROSITE" id="PS51257">
    <property type="entry name" value="PROKAR_LIPOPROTEIN"/>
    <property type="match status" value="1"/>
</dbReference>
<evidence type="ECO:0000313" key="5">
    <source>
        <dbReference type="Proteomes" id="UP000663828"/>
    </source>
</evidence>
<feature type="domain" description="SCP" evidence="3">
    <location>
        <begin position="53"/>
        <end position="193"/>
    </location>
</feature>
<dbReference type="AlphaFoldDB" id="A0A814KWS6"/>
<evidence type="ECO:0000259" key="3">
    <source>
        <dbReference type="SMART" id="SM00198"/>
    </source>
</evidence>
<dbReference type="InterPro" id="IPR014044">
    <property type="entry name" value="CAP_dom"/>
</dbReference>
<evidence type="ECO:0000313" key="4">
    <source>
        <dbReference type="EMBL" id="CAF1055465.1"/>
    </source>
</evidence>
<dbReference type="SUPFAM" id="SSF55797">
    <property type="entry name" value="PR-1-like"/>
    <property type="match status" value="1"/>
</dbReference>
<evidence type="ECO:0000256" key="1">
    <source>
        <dbReference type="SAM" id="MobiDB-lite"/>
    </source>
</evidence>
<keyword evidence="5" id="KW-1185">Reference proteome</keyword>
<comment type="caution">
    <text evidence="4">The sequence shown here is derived from an EMBL/GenBank/DDBJ whole genome shotgun (WGS) entry which is preliminary data.</text>
</comment>
<dbReference type="InterPro" id="IPR035940">
    <property type="entry name" value="CAP_sf"/>
</dbReference>
<name>A0A814KWS6_ADIRI</name>
<dbReference type="PANTHER" id="PTHR10334">
    <property type="entry name" value="CYSTEINE-RICH SECRETORY PROTEIN-RELATED"/>
    <property type="match status" value="1"/>
</dbReference>
<dbReference type="Gene3D" id="3.40.33.10">
    <property type="entry name" value="CAP"/>
    <property type="match status" value="1"/>
</dbReference>
<sequence>MQQRFLIICFLVTLSCVFLHAGSNFNKHRPHRPRPDSEIEERAATSFTTEQRQVQNQLLADHNTYRAAHCAPALKLDDTLSRSAQEYAEELAKTNTFEHSTLTDLGENLFLMESSRPITDLIAATKQASKGWYAEKNKYDFDTAVFSEETGHLTQLLWWETTHVGVGFAIRKDGSKYKMFLVAHYLPPGNVDGLFFDNVLPVECKFY</sequence>
<reference evidence="4" key="1">
    <citation type="submission" date="2021-02" db="EMBL/GenBank/DDBJ databases">
        <authorList>
            <person name="Nowell W R."/>
        </authorList>
    </citation>
    <scope>NUCLEOTIDE SEQUENCE</scope>
</reference>
<dbReference type="SMART" id="SM00198">
    <property type="entry name" value="SCP"/>
    <property type="match status" value="1"/>
</dbReference>
<dbReference type="InterPro" id="IPR034113">
    <property type="entry name" value="SCP_GAPR1-like"/>
</dbReference>